<dbReference type="OrthoDB" id="2641988at2759"/>
<dbReference type="GeneID" id="18812459"/>
<gene>
    <name evidence="1" type="ORF">SERLADRAFT_404741</name>
</gene>
<proteinExistence type="predicted"/>
<dbReference type="HOGENOM" id="CLU_487584_0_0_1"/>
<dbReference type="AlphaFoldDB" id="F8NEN9"/>
<sequence length="559" mass="61400">MAISSAQQKAILSWANELLAHNVPTLYALKKCQDKICNLVCNPTKKKTTNSGNIFYPNLVGKAIAKDYSNPITRHIMQDYPEEGDGTMSQVHHGNKMLLDLPPSLAVPSILVNGKIYIINELLQQINSTYFIPKKLFQSRAEEGNVEILAIGHSVMPSEAGFIVDPGRVIGPTSTFTRTFIKIQTDPLEFSGLTDCGLDSSAHFATQMPNPLLVLTVPLIVFMDDVLGNVSKQWNKHHVVYLSNASMPQEMLEKEFCVRFVSSSPHAAPMELMKWVTKSICEAADFGVITWDCRSQKIVQQLLALGKQLQKREAGKPALPESEVRQQLEQKPETLLHDSTLDNHISPLSGMPAVDIHQDTPTEILHTVLLGVVKQGLNPSARTALIQYNLGQNTYVVSRAVSLANISKVWPRLNSREPSKTSQISQQNARQFTATAKLLAGIAANPLHHKMPSNTLLQGGTGVTLQLETGSVQNGDEAKLGSHVVISSPSNGANPCVGKVEEILVTEKKPRVAAYIAVTYLEFQPFLYSKLQIPILRITEAQNILTAEFPLNFAPKLLG</sequence>
<dbReference type="RefSeq" id="XP_007312557.1">
    <property type="nucleotide sequence ID" value="XM_007312495.1"/>
</dbReference>
<evidence type="ECO:0000313" key="1">
    <source>
        <dbReference type="EMBL" id="EGO30673.1"/>
    </source>
</evidence>
<dbReference type="KEGG" id="sla:SERLADRAFT_404741"/>
<reference evidence="1" key="1">
    <citation type="submission" date="2011-04" db="EMBL/GenBank/DDBJ databases">
        <title>Evolution of plant cell wall degrading machinery underlies the functional diversity of forest fungi.</title>
        <authorList>
            <consortium name="US DOE Joint Genome Institute (JGI-PGF)"/>
            <person name="Eastwood D.C."/>
            <person name="Floudas D."/>
            <person name="Binder M."/>
            <person name="Majcherczyk A."/>
            <person name="Schneider P."/>
            <person name="Aerts A."/>
            <person name="Asiegbu F.O."/>
            <person name="Baker S.E."/>
            <person name="Barry K."/>
            <person name="Bendiksby M."/>
            <person name="Blumentritt M."/>
            <person name="Coutinho P.M."/>
            <person name="Cullen D."/>
            <person name="Cullen D."/>
            <person name="Gathman A."/>
            <person name="Goodell B."/>
            <person name="Henrissat B."/>
            <person name="Ihrmark K."/>
            <person name="Kauserud H."/>
            <person name="Kohler A."/>
            <person name="LaButti K."/>
            <person name="Lapidus A."/>
            <person name="Lavin J.L."/>
            <person name="Lee Y.-H."/>
            <person name="Lindquist E."/>
            <person name="Lilly W."/>
            <person name="Lucas S."/>
            <person name="Morin E."/>
            <person name="Murat C."/>
            <person name="Oguiza J.A."/>
            <person name="Park J."/>
            <person name="Pisabarro A.G."/>
            <person name="Riley R."/>
            <person name="Rosling A."/>
            <person name="Salamov A."/>
            <person name="Schmidt O."/>
            <person name="Schmutz J."/>
            <person name="Skrede I."/>
            <person name="Stenlid J."/>
            <person name="Wiebenga A."/>
            <person name="Xie X."/>
            <person name="Kues U."/>
            <person name="Hibbett D.S."/>
            <person name="Hoffmeister D."/>
            <person name="Hogberg N."/>
            <person name="Martin F."/>
            <person name="Grigoriev I.V."/>
            <person name="Watkinson S.C."/>
        </authorList>
    </citation>
    <scope>NUCLEOTIDE SEQUENCE</scope>
    <source>
        <strain evidence="1">S7.9</strain>
    </source>
</reference>
<dbReference type="Proteomes" id="UP000008064">
    <property type="component" value="Unassembled WGS sequence"/>
</dbReference>
<organism>
    <name type="scientific">Serpula lacrymans var. lacrymans (strain S7.9)</name>
    <name type="common">Dry rot fungus</name>
    <dbReference type="NCBI Taxonomy" id="578457"/>
    <lineage>
        <taxon>Eukaryota</taxon>
        <taxon>Fungi</taxon>
        <taxon>Dikarya</taxon>
        <taxon>Basidiomycota</taxon>
        <taxon>Agaricomycotina</taxon>
        <taxon>Agaricomycetes</taxon>
        <taxon>Agaricomycetidae</taxon>
        <taxon>Boletales</taxon>
        <taxon>Coniophorineae</taxon>
        <taxon>Serpulaceae</taxon>
        <taxon>Serpula</taxon>
    </lineage>
</organism>
<accession>F8NEN9</accession>
<protein>
    <submittedName>
        <fullName evidence="1">Uncharacterized protein</fullName>
    </submittedName>
</protein>
<name>F8NEN9_SERL9</name>
<dbReference type="EMBL" id="GL945428">
    <property type="protein sequence ID" value="EGO30673.1"/>
    <property type="molecule type" value="Genomic_DNA"/>
</dbReference>